<dbReference type="AlphaFoldDB" id="A0A6I0F7Q1"/>
<gene>
    <name evidence="2" type="ORF">F8154_13660</name>
</gene>
<dbReference type="InterPro" id="IPR000073">
    <property type="entry name" value="AB_hydrolase_1"/>
</dbReference>
<evidence type="ECO:0000313" key="2">
    <source>
        <dbReference type="EMBL" id="KAB3530670.1"/>
    </source>
</evidence>
<dbReference type="PANTHER" id="PTHR43798:SF33">
    <property type="entry name" value="HYDROLASE, PUTATIVE (AFU_ORTHOLOGUE AFUA_2G14860)-RELATED"/>
    <property type="match status" value="1"/>
</dbReference>
<dbReference type="PANTHER" id="PTHR43798">
    <property type="entry name" value="MONOACYLGLYCEROL LIPASE"/>
    <property type="match status" value="1"/>
</dbReference>
<evidence type="ECO:0000313" key="3">
    <source>
        <dbReference type="Proteomes" id="UP000432715"/>
    </source>
</evidence>
<sequence length="266" mass="30537">MIEKKIQSKRGTVYYWTNENNNENELAIVFCHGLTADHTLFDKQVQHLANDYKLISWDIPLHGKSRPYQDFSFANVNKELLEILKQEKVEKTVLVGQSAGGYIAQAFINEYQEKVIGFVGVGTTPFGNSYYKKSELFWIKHYSSIAMLYPYSLYCKAGAKAVTITDESRENMHNALVKLGKKDMLKAASSVYGEFLKVEEEVDFNCPVLLTYGEYDNTGYVKKYNDCWADKTGFPLNVIKNASHNANYDNYKEFNQLLVSFMHTIK</sequence>
<dbReference type="SUPFAM" id="SSF53474">
    <property type="entry name" value="alpha/beta-Hydrolases"/>
    <property type="match status" value="1"/>
</dbReference>
<feature type="domain" description="AB hydrolase-1" evidence="1">
    <location>
        <begin position="27"/>
        <end position="126"/>
    </location>
</feature>
<protein>
    <submittedName>
        <fullName evidence="2">Alpha/beta hydrolase</fullName>
    </submittedName>
</protein>
<dbReference type="EMBL" id="WBZC01000064">
    <property type="protein sequence ID" value="KAB3530670.1"/>
    <property type="molecule type" value="Genomic_DNA"/>
</dbReference>
<dbReference type="Proteomes" id="UP000432715">
    <property type="component" value="Unassembled WGS sequence"/>
</dbReference>
<accession>A0A6I0F7Q1</accession>
<dbReference type="Gene3D" id="3.40.50.1820">
    <property type="entry name" value="alpha/beta hydrolase"/>
    <property type="match status" value="1"/>
</dbReference>
<dbReference type="OrthoDB" id="9775557at2"/>
<dbReference type="InterPro" id="IPR050266">
    <property type="entry name" value="AB_hydrolase_sf"/>
</dbReference>
<dbReference type="InterPro" id="IPR029058">
    <property type="entry name" value="AB_hydrolase_fold"/>
</dbReference>
<dbReference type="Pfam" id="PF00561">
    <property type="entry name" value="Abhydrolase_1"/>
    <property type="match status" value="1"/>
</dbReference>
<proteinExistence type="predicted"/>
<dbReference type="GO" id="GO:0016787">
    <property type="term" value="F:hydrolase activity"/>
    <property type="evidence" value="ECO:0007669"/>
    <property type="project" value="UniProtKB-KW"/>
</dbReference>
<dbReference type="RefSeq" id="WP_151862176.1">
    <property type="nucleotide sequence ID" value="NZ_WBZC01000064.1"/>
</dbReference>
<keyword evidence="3" id="KW-1185">Reference proteome</keyword>
<keyword evidence="2" id="KW-0378">Hydrolase</keyword>
<organism evidence="2 3">
    <name type="scientific">Alkaliphilus pronyensis</name>
    <dbReference type="NCBI Taxonomy" id="1482732"/>
    <lineage>
        <taxon>Bacteria</taxon>
        <taxon>Bacillati</taxon>
        <taxon>Bacillota</taxon>
        <taxon>Clostridia</taxon>
        <taxon>Peptostreptococcales</taxon>
        <taxon>Natronincolaceae</taxon>
        <taxon>Alkaliphilus</taxon>
    </lineage>
</organism>
<dbReference type="GO" id="GO:0016020">
    <property type="term" value="C:membrane"/>
    <property type="evidence" value="ECO:0007669"/>
    <property type="project" value="TreeGrafter"/>
</dbReference>
<comment type="caution">
    <text evidence="2">The sequence shown here is derived from an EMBL/GenBank/DDBJ whole genome shotgun (WGS) entry which is preliminary data.</text>
</comment>
<name>A0A6I0F7Q1_9FIRM</name>
<evidence type="ECO:0000259" key="1">
    <source>
        <dbReference type="Pfam" id="PF00561"/>
    </source>
</evidence>
<reference evidence="2 3" key="1">
    <citation type="submission" date="2019-10" db="EMBL/GenBank/DDBJ databases">
        <title>Alkaliphilus serpentinus sp. nov. and Alkaliphilus pronyensis sp. nov., two novel anaerobic alkaliphilic species isolated from the serpentinized-hosted hydrothermal field of the Prony Bay (New Caledonia).</title>
        <authorList>
            <person name="Postec A."/>
        </authorList>
    </citation>
    <scope>NUCLEOTIDE SEQUENCE [LARGE SCALE GENOMIC DNA]</scope>
    <source>
        <strain evidence="2 3">LacV</strain>
    </source>
</reference>